<evidence type="ECO:0000313" key="2">
    <source>
        <dbReference type="EMBL" id="USW47690.1"/>
    </source>
</evidence>
<protein>
    <submittedName>
        <fullName evidence="2">Uncharacterized protein</fullName>
    </submittedName>
</protein>
<feature type="compositionally biased region" description="Acidic residues" evidence="1">
    <location>
        <begin position="180"/>
        <end position="190"/>
    </location>
</feature>
<organism evidence="2 3">
    <name type="scientific">Septoria linicola</name>
    <dbReference type="NCBI Taxonomy" id="215465"/>
    <lineage>
        <taxon>Eukaryota</taxon>
        <taxon>Fungi</taxon>
        <taxon>Dikarya</taxon>
        <taxon>Ascomycota</taxon>
        <taxon>Pezizomycotina</taxon>
        <taxon>Dothideomycetes</taxon>
        <taxon>Dothideomycetidae</taxon>
        <taxon>Mycosphaerellales</taxon>
        <taxon>Mycosphaerellaceae</taxon>
        <taxon>Septoria</taxon>
    </lineage>
</organism>
<evidence type="ECO:0000256" key="1">
    <source>
        <dbReference type="SAM" id="MobiDB-lite"/>
    </source>
</evidence>
<feature type="compositionally biased region" description="Polar residues" evidence="1">
    <location>
        <begin position="265"/>
        <end position="281"/>
    </location>
</feature>
<feature type="region of interest" description="Disordered" evidence="1">
    <location>
        <begin position="30"/>
        <end position="113"/>
    </location>
</feature>
<reference evidence="2" key="1">
    <citation type="submission" date="2022-06" db="EMBL/GenBank/DDBJ databases">
        <title>Complete genome sequences of two strains of the flax pathogen Septoria linicola.</title>
        <authorList>
            <person name="Lapalu N."/>
            <person name="Simon A."/>
            <person name="Demenou B."/>
            <person name="Paumier D."/>
            <person name="Guillot M.-P."/>
            <person name="Gout L."/>
            <person name="Valade R."/>
        </authorList>
    </citation>
    <scope>NUCLEOTIDE SEQUENCE</scope>
    <source>
        <strain evidence="2">SE15195</strain>
    </source>
</reference>
<feature type="region of interest" description="Disordered" evidence="1">
    <location>
        <begin position="1"/>
        <end position="20"/>
    </location>
</feature>
<name>A0A9Q9AEL4_9PEZI</name>
<evidence type="ECO:0000313" key="3">
    <source>
        <dbReference type="Proteomes" id="UP001056384"/>
    </source>
</evidence>
<feature type="region of interest" description="Disordered" evidence="1">
    <location>
        <begin position="242"/>
        <end position="298"/>
    </location>
</feature>
<proteinExistence type="predicted"/>
<keyword evidence="3" id="KW-1185">Reference proteome</keyword>
<dbReference type="Proteomes" id="UP001056384">
    <property type="component" value="Chromosome 1"/>
</dbReference>
<feature type="compositionally biased region" description="Basic and acidic residues" evidence="1">
    <location>
        <begin position="242"/>
        <end position="258"/>
    </location>
</feature>
<feature type="compositionally biased region" description="Basic and acidic residues" evidence="1">
    <location>
        <begin position="41"/>
        <end position="64"/>
    </location>
</feature>
<gene>
    <name evidence="2" type="ORF">Slin15195_G010090</name>
</gene>
<feature type="compositionally biased region" description="Polar residues" evidence="1">
    <location>
        <begin position="80"/>
        <end position="89"/>
    </location>
</feature>
<dbReference type="EMBL" id="CP099418">
    <property type="protein sequence ID" value="USW47690.1"/>
    <property type="molecule type" value="Genomic_DNA"/>
</dbReference>
<feature type="region of interest" description="Disordered" evidence="1">
    <location>
        <begin position="180"/>
        <end position="205"/>
    </location>
</feature>
<sequence length="338" mass="37176">MYPTPPRTVQKSGIFHKRTTKPHYYEDVLGARNPEETYEGTAEKCESDSDSDSSIREAFKKSPEYQRQYGSYSRKAQARVTGTPSSTVMLLTDDESGSGEEESYDGGEEETGDGAIVVIDLEDDVTHKDGGYQIVPNLNSKRSVPRSQVRKLKAKKFGLFSKNNGLSEDESDVVPTIEGDDCEAFEDGGEELSSAPSSRSRHRQAIVVPRSADRIPIKQQMAELVASRIRAEKAAKKALRVKEAADKAAARAAKEQNSQRRRVSRTNLATQSKTASKQKLTSRIVGSKSSKPAAHTKKLRTAHVVLDNSGIDLSDRSQLERICKVVAEDNQVEAQSAE</sequence>
<dbReference type="AlphaFoldDB" id="A0A9Q9AEL4"/>
<feature type="compositionally biased region" description="Acidic residues" evidence="1">
    <location>
        <begin position="92"/>
        <end position="112"/>
    </location>
</feature>
<accession>A0A9Q9AEL4</accession>